<proteinExistence type="predicted"/>
<dbReference type="PANTHER" id="PTHR34154:SF3">
    <property type="entry name" value="ALKALI-SENSITIVE LINKAGE PROTEIN 1"/>
    <property type="match status" value="1"/>
</dbReference>
<dbReference type="Proteomes" id="UP000593566">
    <property type="component" value="Unassembled WGS sequence"/>
</dbReference>
<dbReference type="RefSeq" id="XP_037151887.1">
    <property type="nucleotide sequence ID" value="XM_037292468.1"/>
</dbReference>
<dbReference type="GO" id="GO:0009277">
    <property type="term" value="C:fungal-type cell wall"/>
    <property type="evidence" value="ECO:0007669"/>
    <property type="project" value="TreeGrafter"/>
</dbReference>
<reference evidence="2 3" key="1">
    <citation type="journal article" date="2020" name="Genomics">
        <title>Complete, high-quality genomes from long-read metagenomic sequencing of two wolf lichen thalli reveals enigmatic genome architecture.</title>
        <authorList>
            <person name="McKenzie S.K."/>
            <person name="Walston R.F."/>
            <person name="Allen J.L."/>
        </authorList>
    </citation>
    <scope>NUCLEOTIDE SEQUENCE [LARGE SCALE GENOMIC DNA]</scope>
    <source>
        <strain evidence="2">WasteWater1</strain>
    </source>
</reference>
<dbReference type="SUPFAM" id="SSF51445">
    <property type="entry name" value="(Trans)glycosidases"/>
    <property type="match status" value="1"/>
</dbReference>
<evidence type="ECO:0000313" key="2">
    <source>
        <dbReference type="EMBL" id="KAF6222452.1"/>
    </source>
</evidence>
<dbReference type="AlphaFoldDB" id="A0A8H6CFB9"/>
<dbReference type="Pfam" id="PF11790">
    <property type="entry name" value="Glyco_hydro_cc"/>
    <property type="match status" value="1"/>
</dbReference>
<evidence type="ECO:0000259" key="1">
    <source>
        <dbReference type="Pfam" id="PF11790"/>
    </source>
</evidence>
<dbReference type="Gene3D" id="3.20.20.80">
    <property type="entry name" value="Glycosidases"/>
    <property type="match status" value="1"/>
</dbReference>
<dbReference type="InterPro" id="IPR024655">
    <property type="entry name" value="Asl1_glyco_hydro_catalytic"/>
</dbReference>
<sequence length="410" mass="45121">MVIKKRCLLWDWTNSSGPGNPGVPWAMNQCDFHGPISSVSNWNTWTPPELHNRAPYRPMVHLEAQLSGGDWQNILNSHEPIVHFFNEPDKNNIPPQRAAQAWHSQMVPLRRHGGKKLVGPSVSNDENGQRWLEDFMRLTASDPPDYVGLHYYGADGDACIRYLEGMHARYRRPIIVSEIASVARDTASVYGFTIRLANFMDETEWIFEYGFFGCMRKLADGFVSPAARLMEPDGRFTDLMMKLQWDQPVKPTAKLSGQPLLFGANTGNPGAFTSEFSLSQSGGSGSCGGTTVNGVVCATEESVDGNFIFDFSAILNIGASTLSTLENSSGQFGCPVPSENPAVEADAPTYEYPGYPKTQPCKLNPQQNGLAQCAPETNTYGRFNTEMVLFCLNSPTVEAPAGNPYPVAFE</sequence>
<gene>
    <name evidence="2" type="ORF">HO133_001538</name>
</gene>
<keyword evidence="3" id="KW-1185">Reference proteome</keyword>
<dbReference type="GO" id="GO:0071966">
    <property type="term" value="P:fungal-type cell wall polysaccharide metabolic process"/>
    <property type="evidence" value="ECO:0007669"/>
    <property type="project" value="TreeGrafter"/>
</dbReference>
<dbReference type="InterPro" id="IPR053183">
    <property type="entry name" value="ASL1"/>
</dbReference>
<organism evidence="2 3">
    <name type="scientific">Letharia lupina</name>
    <dbReference type="NCBI Taxonomy" id="560253"/>
    <lineage>
        <taxon>Eukaryota</taxon>
        <taxon>Fungi</taxon>
        <taxon>Dikarya</taxon>
        <taxon>Ascomycota</taxon>
        <taxon>Pezizomycotina</taxon>
        <taxon>Lecanoromycetes</taxon>
        <taxon>OSLEUM clade</taxon>
        <taxon>Lecanoromycetidae</taxon>
        <taxon>Lecanorales</taxon>
        <taxon>Lecanorineae</taxon>
        <taxon>Parmeliaceae</taxon>
        <taxon>Letharia</taxon>
    </lineage>
</organism>
<feature type="domain" description="Asl1-like glycosyl hydrolase catalytic" evidence="1">
    <location>
        <begin position="33"/>
        <end position="240"/>
    </location>
</feature>
<evidence type="ECO:0000313" key="3">
    <source>
        <dbReference type="Proteomes" id="UP000593566"/>
    </source>
</evidence>
<comment type="caution">
    <text evidence="2">The sequence shown here is derived from an EMBL/GenBank/DDBJ whole genome shotgun (WGS) entry which is preliminary data.</text>
</comment>
<dbReference type="InterPro" id="IPR017853">
    <property type="entry name" value="GH"/>
</dbReference>
<dbReference type="EMBL" id="JACCJB010000012">
    <property type="protein sequence ID" value="KAF6222452.1"/>
    <property type="molecule type" value="Genomic_DNA"/>
</dbReference>
<dbReference type="GeneID" id="59329954"/>
<dbReference type="PANTHER" id="PTHR34154">
    <property type="entry name" value="ALKALI-SENSITIVE LINKAGE PROTEIN 1"/>
    <property type="match status" value="1"/>
</dbReference>
<protein>
    <recommendedName>
        <fullName evidence="1">Asl1-like glycosyl hydrolase catalytic domain-containing protein</fullName>
    </recommendedName>
</protein>
<name>A0A8H6CFB9_9LECA</name>
<accession>A0A8H6CFB9</accession>